<reference evidence="2 3" key="1">
    <citation type="submission" date="2016-10" db="EMBL/GenBank/DDBJ databases">
        <authorList>
            <person name="Cai Z."/>
        </authorList>
    </citation>
    <scope>NUCLEOTIDE SEQUENCE [LARGE SCALE GENOMIC DNA]</scope>
</reference>
<gene>
    <name evidence="2" type="ORF">BQ4739_LOCUS16187</name>
</gene>
<dbReference type="EMBL" id="FNXT01001243">
    <property type="protein sequence ID" value="SZX75843.1"/>
    <property type="molecule type" value="Genomic_DNA"/>
</dbReference>
<dbReference type="AlphaFoldDB" id="A0A383WF21"/>
<dbReference type="Proteomes" id="UP000256970">
    <property type="component" value="Unassembled WGS sequence"/>
</dbReference>
<accession>A0A383WF21</accession>
<organism evidence="2 3">
    <name type="scientific">Tetradesmus obliquus</name>
    <name type="common">Green alga</name>
    <name type="synonym">Acutodesmus obliquus</name>
    <dbReference type="NCBI Taxonomy" id="3088"/>
    <lineage>
        <taxon>Eukaryota</taxon>
        <taxon>Viridiplantae</taxon>
        <taxon>Chlorophyta</taxon>
        <taxon>core chlorophytes</taxon>
        <taxon>Chlorophyceae</taxon>
        <taxon>CS clade</taxon>
        <taxon>Sphaeropleales</taxon>
        <taxon>Scenedesmaceae</taxon>
        <taxon>Tetradesmus</taxon>
    </lineage>
</organism>
<evidence type="ECO:0000313" key="3">
    <source>
        <dbReference type="Proteomes" id="UP000256970"/>
    </source>
</evidence>
<feature type="region of interest" description="Disordered" evidence="1">
    <location>
        <begin position="31"/>
        <end position="59"/>
    </location>
</feature>
<protein>
    <recommendedName>
        <fullName evidence="4">G8 domain-containing protein</fullName>
    </recommendedName>
</protein>
<keyword evidence="3" id="KW-1185">Reference proteome</keyword>
<evidence type="ECO:0008006" key="4">
    <source>
        <dbReference type="Google" id="ProtNLM"/>
    </source>
</evidence>
<name>A0A383WF21_TETOB</name>
<sequence>MADSSSAFGYDGQQTCGCNRRVGVCGTSCTTTSTSSSRASVASSTPCPSKPPVTIQDPSKPLVLKPGSNYKLGPGQFTLGATVELQKGQVLCISGSSPQQTTILPPVIPAGSSASRLHFLQYGGRLQLSGLTLWGYATTNYSQPGGGGVLIRKARPGAADDGESATLVAGNVVFTRISPRAVANEDDDSASLTFTNTSWLENSYNLLACELVEDRMLEDIFYYWVCMWSVLKASGLRGAAGLTTASSATFEGTTTFSFNRWGAIWSAPLPGKRLTLNFKGPLIMAHNSKSYREVQVAKLALPADPTDPDVLSPEGQAFTETSGLYAAGPTLLRLRRSGTFTNNTKGALYLSAKSSAQFLGAVALDRSSDAYKAGMVLVNSSASFAGPLSCSFAAPWPDANTSDSAAERYGVVSHGGCISAAGSTVVFNKQVAFSRRPGPGDFSSDVGLACSYSNIQFKGSGNFEGGAGIMWKLEACNVAAEQAVAFKNSQDSEGRQPAVMASSGNLLFKAGLAVSGNAAGGLVIKDQQRLIIQGPSMTCYNNSGTGAKYSGSHGACLYAGGKSVVVWQTATGCVQGNSCVDDTQCSTFECQPPGFPRMNATCGALFIEEDSTIDFGTSRIAFGNNTRLTPDGQMVEADIIVLAPGYQQTSADGFSCASGLKRGIGEYAIHGEVCAPGCTGAVCSCPQGTQWSAAACQCA</sequence>
<feature type="compositionally biased region" description="Low complexity" evidence="1">
    <location>
        <begin position="31"/>
        <end position="45"/>
    </location>
</feature>
<evidence type="ECO:0000313" key="2">
    <source>
        <dbReference type="EMBL" id="SZX75843.1"/>
    </source>
</evidence>
<evidence type="ECO:0000256" key="1">
    <source>
        <dbReference type="SAM" id="MobiDB-lite"/>
    </source>
</evidence>
<proteinExistence type="predicted"/>